<evidence type="ECO:0000313" key="1">
    <source>
        <dbReference type="EMBL" id="KAE9540899.1"/>
    </source>
</evidence>
<proteinExistence type="predicted"/>
<keyword evidence="2" id="KW-1185">Reference proteome</keyword>
<comment type="caution">
    <text evidence="1">The sequence shown here is derived from an EMBL/GenBank/DDBJ whole genome shotgun (WGS) entry which is preliminary data.</text>
</comment>
<protein>
    <submittedName>
        <fullName evidence="1">Uncharacterized protein</fullName>
    </submittedName>
</protein>
<dbReference type="SUPFAM" id="SSF51445">
    <property type="entry name" value="(Trans)glycosidases"/>
    <property type="match status" value="1"/>
</dbReference>
<dbReference type="OrthoDB" id="6629112at2759"/>
<dbReference type="InterPro" id="IPR017853">
    <property type="entry name" value="GH"/>
</dbReference>
<accession>A0A6G0TX78</accession>
<reference evidence="1 2" key="1">
    <citation type="submission" date="2019-08" db="EMBL/GenBank/DDBJ databases">
        <title>The genome of the soybean aphid Biotype 1, its phylome, world population structure and adaptation to the North American continent.</title>
        <authorList>
            <person name="Giordano R."/>
            <person name="Donthu R.K."/>
            <person name="Hernandez A.G."/>
            <person name="Wright C.L."/>
            <person name="Zimin A.V."/>
        </authorList>
    </citation>
    <scope>NUCLEOTIDE SEQUENCE [LARGE SCALE GENOMIC DNA]</scope>
    <source>
        <tissue evidence="1">Whole aphids</tissue>
    </source>
</reference>
<gene>
    <name evidence="1" type="ORF">AGLY_004144</name>
</gene>
<sequence length="270" mass="31367">MEINPMDIPVSPLEEVEIVKIKNNDTDAENIRKEKKKDYKISSDNTARIHCTFLGDVLKMYNKVKKRFVGHFCHSIIIGTPIILRHHQVPLSERMKENLENIHPDKKESLLIVIMQYSSYSDWAKALVNYNQLGQDQMDDDMMNNLITFIEELTKMKDNLKIGITIHMHSQWIISNTEFTSFDQLNKVVTWYSYYTISMVKCSDAYISSGTSPLDGKDSFTNALDTIKNTKIDMSKLIVGIQLFPNKNNELEAFTYEEKIHEFLRKTSIQ</sequence>
<evidence type="ECO:0000313" key="2">
    <source>
        <dbReference type="Proteomes" id="UP000475862"/>
    </source>
</evidence>
<name>A0A6G0TX78_APHGL</name>
<dbReference type="AlphaFoldDB" id="A0A6G0TX78"/>
<dbReference type="Proteomes" id="UP000475862">
    <property type="component" value="Unassembled WGS sequence"/>
</dbReference>
<dbReference type="EMBL" id="VYZN01000013">
    <property type="protein sequence ID" value="KAE9540899.1"/>
    <property type="molecule type" value="Genomic_DNA"/>
</dbReference>
<organism evidence="1 2">
    <name type="scientific">Aphis glycines</name>
    <name type="common">Soybean aphid</name>
    <dbReference type="NCBI Taxonomy" id="307491"/>
    <lineage>
        <taxon>Eukaryota</taxon>
        <taxon>Metazoa</taxon>
        <taxon>Ecdysozoa</taxon>
        <taxon>Arthropoda</taxon>
        <taxon>Hexapoda</taxon>
        <taxon>Insecta</taxon>
        <taxon>Pterygota</taxon>
        <taxon>Neoptera</taxon>
        <taxon>Paraneoptera</taxon>
        <taxon>Hemiptera</taxon>
        <taxon>Sternorrhyncha</taxon>
        <taxon>Aphidomorpha</taxon>
        <taxon>Aphidoidea</taxon>
        <taxon>Aphididae</taxon>
        <taxon>Aphidini</taxon>
        <taxon>Aphis</taxon>
        <taxon>Aphis</taxon>
    </lineage>
</organism>